<proteinExistence type="predicted"/>
<dbReference type="RefSeq" id="XP_033447762.1">
    <property type="nucleotide sequence ID" value="XM_033592999.1"/>
</dbReference>
<dbReference type="Proteomes" id="UP000800082">
    <property type="component" value="Unassembled WGS sequence"/>
</dbReference>
<sequence>MNRNHRVLVKNRAGVGAILNAALAVRIELIMANAINQACVETQGAPTTHLLTSGTNL</sequence>
<gene>
    <name evidence="1" type="ORF">M421DRAFT_421931</name>
</gene>
<dbReference type="GeneID" id="54350667"/>
<name>A0A6A5RJR8_9PLEO</name>
<reference evidence="1" key="1">
    <citation type="journal article" date="2020" name="Stud. Mycol.">
        <title>101 Dothideomycetes genomes: a test case for predicting lifestyles and emergence of pathogens.</title>
        <authorList>
            <person name="Haridas S."/>
            <person name="Albert R."/>
            <person name="Binder M."/>
            <person name="Bloem J."/>
            <person name="Labutti K."/>
            <person name="Salamov A."/>
            <person name="Andreopoulos B."/>
            <person name="Baker S."/>
            <person name="Barry K."/>
            <person name="Bills G."/>
            <person name="Bluhm B."/>
            <person name="Cannon C."/>
            <person name="Castanera R."/>
            <person name="Culley D."/>
            <person name="Daum C."/>
            <person name="Ezra D."/>
            <person name="Gonzalez J."/>
            <person name="Henrissat B."/>
            <person name="Kuo A."/>
            <person name="Liang C."/>
            <person name="Lipzen A."/>
            <person name="Lutzoni F."/>
            <person name="Magnuson J."/>
            <person name="Mondo S."/>
            <person name="Nolan M."/>
            <person name="Ohm R."/>
            <person name="Pangilinan J."/>
            <person name="Park H.-J."/>
            <person name="Ramirez L."/>
            <person name="Alfaro M."/>
            <person name="Sun H."/>
            <person name="Tritt A."/>
            <person name="Yoshinaga Y."/>
            <person name="Zwiers L.-H."/>
            <person name="Turgeon B."/>
            <person name="Goodwin S."/>
            <person name="Spatafora J."/>
            <person name="Crous P."/>
            <person name="Grigoriev I."/>
        </authorList>
    </citation>
    <scope>NUCLEOTIDE SEQUENCE</scope>
    <source>
        <strain evidence="1">CBS 183.55</strain>
    </source>
</reference>
<feature type="non-terminal residue" evidence="1">
    <location>
        <position position="57"/>
    </location>
</feature>
<dbReference type="AlphaFoldDB" id="A0A6A5RJR8"/>
<keyword evidence="2" id="KW-1185">Reference proteome</keyword>
<accession>A0A6A5RJR8</accession>
<protein>
    <submittedName>
        <fullName evidence="1">Uncharacterized protein</fullName>
    </submittedName>
</protein>
<evidence type="ECO:0000313" key="1">
    <source>
        <dbReference type="EMBL" id="KAF1927510.1"/>
    </source>
</evidence>
<evidence type="ECO:0000313" key="2">
    <source>
        <dbReference type="Proteomes" id="UP000800082"/>
    </source>
</evidence>
<dbReference type="EMBL" id="ML978972">
    <property type="protein sequence ID" value="KAF1927510.1"/>
    <property type="molecule type" value="Genomic_DNA"/>
</dbReference>
<organism evidence="1 2">
    <name type="scientific">Didymella exigua CBS 183.55</name>
    <dbReference type="NCBI Taxonomy" id="1150837"/>
    <lineage>
        <taxon>Eukaryota</taxon>
        <taxon>Fungi</taxon>
        <taxon>Dikarya</taxon>
        <taxon>Ascomycota</taxon>
        <taxon>Pezizomycotina</taxon>
        <taxon>Dothideomycetes</taxon>
        <taxon>Pleosporomycetidae</taxon>
        <taxon>Pleosporales</taxon>
        <taxon>Pleosporineae</taxon>
        <taxon>Didymellaceae</taxon>
        <taxon>Didymella</taxon>
    </lineage>
</organism>